<gene>
    <name evidence="10" type="ORF">WDZ17_12190</name>
</gene>
<accession>A0ABU8RM34</accession>
<evidence type="ECO:0000256" key="6">
    <source>
        <dbReference type="ARBA" id="ARBA00022989"/>
    </source>
</evidence>
<sequence length="345" mass="37949">MTVTVRTFDGGSGDVPAAPARPSRPASVESPSDPQEVGRALRRVRERTEGFVWVHLDDPREDDLRGYDEALGLHPLAAEDLVVGRQRPKLERYAGEHGGSLLVSTRPASYDDARSAVETGEVLVVLGDRWVLTVARDDDRVVERARERLGEEGLGLGAVSVLHAVLDVVVDAYVAIATELEEDVSQLETEVFSPDSRGAGTTTRVYELKREALELLRAVRPLVEPAKRLWQQEMDLVPAPARVFLRDIADHVVQAAESVESTDRQLGDVHSAHLAEVGLQQNEDARRISAWAALAVVPTIVAGIYGMNFAVMPELAWRWGYPAALLLMVLLCLGLFRAFRRSGWL</sequence>
<dbReference type="SUPFAM" id="SSF143865">
    <property type="entry name" value="CorA soluble domain-like"/>
    <property type="match status" value="1"/>
</dbReference>
<evidence type="ECO:0000256" key="4">
    <source>
        <dbReference type="ARBA" id="ARBA00022475"/>
    </source>
</evidence>
<evidence type="ECO:0000256" key="9">
    <source>
        <dbReference type="SAM" id="Phobius"/>
    </source>
</evidence>
<evidence type="ECO:0000256" key="5">
    <source>
        <dbReference type="ARBA" id="ARBA00022692"/>
    </source>
</evidence>
<feature type="compositionally biased region" description="Low complexity" evidence="8">
    <location>
        <begin position="15"/>
        <end position="32"/>
    </location>
</feature>
<protein>
    <submittedName>
        <fullName evidence="10">Magnesium and cobalt transport protein CorA</fullName>
    </submittedName>
</protein>
<keyword evidence="11" id="KW-1185">Reference proteome</keyword>
<evidence type="ECO:0000313" key="10">
    <source>
        <dbReference type="EMBL" id="MEJ5946051.1"/>
    </source>
</evidence>
<dbReference type="InterPro" id="IPR045861">
    <property type="entry name" value="CorA_cytoplasmic_dom"/>
</dbReference>
<dbReference type="SUPFAM" id="SSF144083">
    <property type="entry name" value="Magnesium transport protein CorA, transmembrane region"/>
    <property type="match status" value="1"/>
</dbReference>
<organism evidence="10 11">
    <name type="scientific">Pseudokineococcus basanitobsidens</name>
    <dbReference type="NCBI Taxonomy" id="1926649"/>
    <lineage>
        <taxon>Bacteria</taxon>
        <taxon>Bacillati</taxon>
        <taxon>Actinomycetota</taxon>
        <taxon>Actinomycetes</taxon>
        <taxon>Kineosporiales</taxon>
        <taxon>Kineosporiaceae</taxon>
        <taxon>Pseudokineococcus</taxon>
    </lineage>
</organism>
<keyword evidence="5 9" id="KW-0812">Transmembrane</keyword>
<comment type="caution">
    <text evidence="10">The sequence shown here is derived from an EMBL/GenBank/DDBJ whole genome shotgun (WGS) entry which is preliminary data.</text>
</comment>
<reference evidence="10 11" key="1">
    <citation type="journal article" date="2017" name="Int. J. Syst. Evol. Microbiol.">
        <title>Pseudokineococcus basanitobsidens sp. nov., isolated from volcanic rock.</title>
        <authorList>
            <person name="Lee D.W."/>
            <person name="Park M.Y."/>
            <person name="Kim J.J."/>
            <person name="Kim B.S."/>
        </authorList>
    </citation>
    <scope>NUCLEOTIDE SEQUENCE [LARGE SCALE GENOMIC DNA]</scope>
    <source>
        <strain evidence="10 11">DSM 103726</strain>
    </source>
</reference>
<dbReference type="Pfam" id="PF01544">
    <property type="entry name" value="CorA"/>
    <property type="match status" value="1"/>
</dbReference>
<proteinExistence type="inferred from homology"/>
<feature type="transmembrane region" description="Helical" evidence="9">
    <location>
        <begin position="288"/>
        <end position="307"/>
    </location>
</feature>
<feature type="region of interest" description="Disordered" evidence="8">
    <location>
        <begin position="1"/>
        <end position="37"/>
    </location>
</feature>
<dbReference type="PANTHER" id="PTHR46494">
    <property type="entry name" value="CORA FAMILY METAL ION TRANSPORTER (EUROFUNG)"/>
    <property type="match status" value="1"/>
</dbReference>
<evidence type="ECO:0000256" key="8">
    <source>
        <dbReference type="SAM" id="MobiDB-lite"/>
    </source>
</evidence>
<dbReference type="Gene3D" id="3.30.460.20">
    <property type="entry name" value="CorA soluble domain-like"/>
    <property type="match status" value="1"/>
</dbReference>
<dbReference type="CDD" id="cd12830">
    <property type="entry name" value="MtCorA-like"/>
    <property type="match status" value="1"/>
</dbReference>
<evidence type="ECO:0000256" key="3">
    <source>
        <dbReference type="ARBA" id="ARBA00022448"/>
    </source>
</evidence>
<dbReference type="InterPro" id="IPR045863">
    <property type="entry name" value="CorA_TM1_TM2"/>
</dbReference>
<dbReference type="InterPro" id="IPR002523">
    <property type="entry name" value="MgTranspt_CorA/ZnTranspt_ZntB"/>
</dbReference>
<evidence type="ECO:0000313" key="11">
    <source>
        <dbReference type="Proteomes" id="UP001387100"/>
    </source>
</evidence>
<dbReference type="Proteomes" id="UP001387100">
    <property type="component" value="Unassembled WGS sequence"/>
</dbReference>
<keyword evidence="7 9" id="KW-0472">Membrane</keyword>
<comment type="subcellular location">
    <subcellularLocation>
        <location evidence="1">Cell membrane</location>
        <topology evidence="1">Multi-pass membrane protein</topology>
    </subcellularLocation>
</comment>
<dbReference type="PANTHER" id="PTHR46494:SF1">
    <property type="entry name" value="CORA FAMILY METAL ION TRANSPORTER (EUROFUNG)"/>
    <property type="match status" value="1"/>
</dbReference>
<evidence type="ECO:0000256" key="2">
    <source>
        <dbReference type="ARBA" id="ARBA00009765"/>
    </source>
</evidence>
<evidence type="ECO:0000256" key="1">
    <source>
        <dbReference type="ARBA" id="ARBA00004651"/>
    </source>
</evidence>
<comment type="similarity">
    <text evidence="2">Belongs to the CorA metal ion transporter (MIT) (TC 1.A.35) family.</text>
</comment>
<keyword evidence="4" id="KW-1003">Cell membrane</keyword>
<name>A0ABU8RM34_9ACTN</name>
<evidence type="ECO:0000256" key="7">
    <source>
        <dbReference type="ARBA" id="ARBA00023136"/>
    </source>
</evidence>
<keyword evidence="3" id="KW-0813">Transport</keyword>
<dbReference type="EMBL" id="JBBIAA010000015">
    <property type="protein sequence ID" value="MEJ5946051.1"/>
    <property type="molecule type" value="Genomic_DNA"/>
</dbReference>
<feature type="transmembrane region" description="Helical" evidence="9">
    <location>
        <begin position="319"/>
        <end position="339"/>
    </location>
</feature>
<keyword evidence="6 9" id="KW-1133">Transmembrane helix</keyword>
<dbReference type="RefSeq" id="WP_339575435.1">
    <property type="nucleotide sequence ID" value="NZ_JBBIAA010000015.1"/>
</dbReference>
<dbReference type="Gene3D" id="1.20.58.340">
    <property type="entry name" value="Magnesium transport protein CorA, transmembrane region"/>
    <property type="match status" value="2"/>
</dbReference>